<sequence>MSSSSAPVPSNALTVACLCAGWCNTCGSYRPLMAQLAMQYPDVRFFWVDIEDHADALEDDGGDAPDIDNFPTLLVMQGDKVGFFGTVLPHLGVLERMVTQGVQGRLPALNDPATTGLAQRVLRLAESGHVPV</sequence>
<dbReference type="SUPFAM" id="SSF52833">
    <property type="entry name" value="Thioredoxin-like"/>
    <property type="match status" value="1"/>
</dbReference>
<evidence type="ECO:0000313" key="2">
    <source>
        <dbReference type="EMBL" id="MEK8046623.1"/>
    </source>
</evidence>
<protein>
    <submittedName>
        <fullName evidence="2">Thioredoxin family protein</fullName>
    </submittedName>
</protein>
<gene>
    <name evidence="2" type="ORF">AACH00_09715</name>
</gene>
<dbReference type="InterPro" id="IPR013766">
    <property type="entry name" value="Thioredoxin_domain"/>
</dbReference>
<keyword evidence="3" id="KW-1185">Reference proteome</keyword>
<organism evidence="2 3">
    <name type="scientific">Ideonella margarita</name>
    <dbReference type="NCBI Taxonomy" id="2984191"/>
    <lineage>
        <taxon>Bacteria</taxon>
        <taxon>Pseudomonadati</taxon>
        <taxon>Pseudomonadota</taxon>
        <taxon>Betaproteobacteria</taxon>
        <taxon>Burkholderiales</taxon>
        <taxon>Sphaerotilaceae</taxon>
        <taxon>Ideonella</taxon>
    </lineage>
</organism>
<dbReference type="EMBL" id="JBBUTI010000006">
    <property type="protein sequence ID" value="MEK8046623.1"/>
    <property type="molecule type" value="Genomic_DNA"/>
</dbReference>
<dbReference type="Gene3D" id="3.40.30.10">
    <property type="entry name" value="Glutaredoxin"/>
    <property type="match status" value="1"/>
</dbReference>
<evidence type="ECO:0000259" key="1">
    <source>
        <dbReference type="Pfam" id="PF00085"/>
    </source>
</evidence>
<proteinExistence type="predicted"/>
<evidence type="ECO:0000313" key="3">
    <source>
        <dbReference type="Proteomes" id="UP001379945"/>
    </source>
</evidence>
<dbReference type="InterPro" id="IPR036249">
    <property type="entry name" value="Thioredoxin-like_sf"/>
</dbReference>
<dbReference type="Proteomes" id="UP001379945">
    <property type="component" value="Unassembled WGS sequence"/>
</dbReference>
<dbReference type="Pfam" id="PF00085">
    <property type="entry name" value="Thioredoxin"/>
    <property type="match status" value="1"/>
</dbReference>
<accession>A0ABU9C4C8</accession>
<dbReference type="CDD" id="cd02947">
    <property type="entry name" value="TRX_family"/>
    <property type="match status" value="1"/>
</dbReference>
<reference evidence="2 3" key="1">
    <citation type="submission" date="2024-04" db="EMBL/GenBank/DDBJ databases">
        <title>Novel species of the genus Ideonella isolated from streams.</title>
        <authorList>
            <person name="Lu H."/>
        </authorList>
    </citation>
    <scope>NUCLEOTIDE SEQUENCE [LARGE SCALE GENOMIC DNA]</scope>
    <source>
        <strain evidence="2 3">LYT19W</strain>
    </source>
</reference>
<feature type="domain" description="Thioredoxin" evidence="1">
    <location>
        <begin position="14"/>
        <end position="80"/>
    </location>
</feature>
<comment type="caution">
    <text evidence="2">The sequence shown here is derived from an EMBL/GenBank/DDBJ whole genome shotgun (WGS) entry which is preliminary data.</text>
</comment>
<dbReference type="RefSeq" id="WP_341398919.1">
    <property type="nucleotide sequence ID" value="NZ_JBBUTI010000006.1"/>
</dbReference>
<name>A0ABU9C4C8_9BURK</name>